<keyword evidence="1" id="KW-1133">Transmembrane helix</keyword>
<dbReference type="SMART" id="SM00014">
    <property type="entry name" value="acidPPc"/>
    <property type="match status" value="1"/>
</dbReference>
<evidence type="ECO:0000256" key="1">
    <source>
        <dbReference type="SAM" id="Phobius"/>
    </source>
</evidence>
<dbReference type="EMBL" id="CAETWZ010000023">
    <property type="protein sequence ID" value="CAB4367613.1"/>
    <property type="molecule type" value="Genomic_DNA"/>
</dbReference>
<dbReference type="CDD" id="cd03392">
    <property type="entry name" value="PAP2_like_2"/>
    <property type="match status" value="1"/>
</dbReference>
<name>A0A6J6AFI3_9ZZZZ</name>
<sequence length="217" mass="23225">MEKFDVRRLVGVIATLLFAAWITSLGIRSKTGVSHFDQSVWQFFVDHGSSQTHSMARFVTSFGVVGVLLPVAAVSGVLVWAKARSITAAFAPWVSVVVCSEIVSALKKTTGIVRPPLQFQVTQIDNPSFPSGHAADTTALIVSVVLVVWCVVEVSRRTKMWASIGGAVACIAMGLTRLVLNVHWLSDVLAGWFIGAAVGLAITGLLIAVRPRKLSTQ</sequence>
<evidence type="ECO:0000313" key="3">
    <source>
        <dbReference type="EMBL" id="CAB4367613.1"/>
    </source>
</evidence>
<proteinExistence type="predicted"/>
<feature type="transmembrane region" description="Helical" evidence="1">
    <location>
        <begin position="88"/>
        <end position="106"/>
    </location>
</feature>
<feature type="transmembrane region" description="Helical" evidence="1">
    <location>
        <begin position="134"/>
        <end position="152"/>
    </location>
</feature>
<dbReference type="PANTHER" id="PTHR14969:SF13">
    <property type="entry name" value="AT30094P"/>
    <property type="match status" value="1"/>
</dbReference>
<organism evidence="3">
    <name type="scientific">freshwater metagenome</name>
    <dbReference type="NCBI Taxonomy" id="449393"/>
    <lineage>
        <taxon>unclassified sequences</taxon>
        <taxon>metagenomes</taxon>
        <taxon>ecological metagenomes</taxon>
    </lineage>
</organism>
<dbReference type="Gene3D" id="1.20.144.10">
    <property type="entry name" value="Phosphatidic acid phosphatase type 2/haloperoxidase"/>
    <property type="match status" value="1"/>
</dbReference>
<feature type="transmembrane region" description="Helical" evidence="1">
    <location>
        <begin position="9"/>
        <end position="27"/>
    </location>
</feature>
<feature type="transmembrane region" description="Helical" evidence="1">
    <location>
        <begin position="190"/>
        <end position="209"/>
    </location>
</feature>
<dbReference type="SUPFAM" id="SSF48317">
    <property type="entry name" value="Acid phosphatase/Vanadium-dependent haloperoxidase"/>
    <property type="match status" value="1"/>
</dbReference>
<dbReference type="Pfam" id="PF01569">
    <property type="entry name" value="PAP2"/>
    <property type="match status" value="1"/>
</dbReference>
<feature type="transmembrane region" description="Helical" evidence="1">
    <location>
        <begin position="58"/>
        <end position="81"/>
    </location>
</feature>
<accession>A0A6J6AFI3</accession>
<evidence type="ECO:0000259" key="2">
    <source>
        <dbReference type="SMART" id="SM00014"/>
    </source>
</evidence>
<keyword evidence="1" id="KW-0472">Membrane</keyword>
<protein>
    <submittedName>
        <fullName evidence="3">Unannotated protein</fullName>
    </submittedName>
</protein>
<reference evidence="3" key="1">
    <citation type="submission" date="2020-05" db="EMBL/GenBank/DDBJ databases">
        <authorList>
            <person name="Chiriac C."/>
            <person name="Salcher M."/>
            <person name="Ghai R."/>
            <person name="Kavagutti S V."/>
        </authorList>
    </citation>
    <scope>NUCLEOTIDE SEQUENCE</scope>
</reference>
<gene>
    <name evidence="3" type="ORF">UFOPK4179_00397</name>
</gene>
<feature type="domain" description="Phosphatidic acid phosphatase type 2/haloperoxidase" evidence="2">
    <location>
        <begin position="85"/>
        <end position="203"/>
    </location>
</feature>
<dbReference type="AlphaFoldDB" id="A0A6J6AFI3"/>
<dbReference type="InterPro" id="IPR036938">
    <property type="entry name" value="PAP2/HPO_sf"/>
</dbReference>
<dbReference type="PANTHER" id="PTHR14969">
    <property type="entry name" value="SPHINGOSINE-1-PHOSPHATE PHOSPHOHYDROLASE"/>
    <property type="match status" value="1"/>
</dbReference>
<dbReference type="InterPro" id="IPR000326">
    <property type="entry name" value="PAP2/HPO"/>
</dbReference>
<keyword evidence="1" id="KW-0812">Transmembrane</keyword>
<feature type="transmembrane region" description="Helical" evidence="1">
    <location>
        <begin position="164"/>
        <end position="184"/>
    </location>
</feature>